<dbReference type="PANTHER" id="PTHR18964:SF162">
    <property type="entry name" value="N-ACETYL-D-GLUCOSAMINE KINASE"/>
    <property type="match status" value="1"/>
</dbReference>
<dbReference type="PANTHER" id="PTHR18964">
    <property type="entry name" value="ROK (REPRESSOR, ORF, KINASE) FAMILY"/>
    <property type="match status" value="1"/>
</dbReference>
<dbReference type="InterPro" id="IPR043129">
    <property type="entry name" value="ATPase_NBD"/>
</dbReference>
<evidence type="ECO:0000313" key="11">
    <source>
        <dbReference type="Proteomes" id="UP000009376"/>
    </source>
</evidence>
<reference evidence="10 11" key="1">
    <citation type="journal article" date="2010" name="Proc. Natl. Acad. Sci. U.S.A.">
        <title>Enigmatic, ultrasmall, uncultivated Archaea.</title>
        <authorList>
            <person name="Baker B.J."/>
            <person name="Comolli L.R."/>
            <person name="Dick G.J."/>
            <person name="Hauser L.J."/>
            <person name="Hyatt D."/>
            <person name="Dill B.D."/>
            <person name="Land M.L."/>
            <person name="Verberkmoes N.C."/>
            <person name="Hettich R.L."/>
            <person name="Banfield J.F."/>
        </authorList>
    </citation>
    <scope>NUCLEOTIDE SEQUENCE [LARGE SCALE GENOMIC DNA]</scope>
</reference>
<organism evidence="10 11">
    <name type="scientific">Candidatus Parvarchaeum acidophilus ARMAN-5</name>
    <dbReference type="NCBI Taxonomy" id="662762"/>
    <lineage>
        <taxon>Archaea</taxon>
        <taxon>Candidatus Parvarchaeota</taxon>
        <taxon>Candidatus Parvarchaeum</taxon>
    </lineage>
</organism>
<keyword evidence="7" id="KW-0067">ATP-binding</keyword>
<dbReference type="InterPro" id="IPR000600">
    <property type="entry name" value="ROK"/>
</dbReference>
<name>D6GVC3_PARA5</name>
<evidence type="ECO:0000313" key="10">
    <source>
        <dbReference type="EMBL" id="EFD92844.1"/>
    </source>
</evidence>
<evidence type="ECO:0000256" key="3">
    <source>
        <dbReference type="ARBA" id="ARBA00022723"/>
    </source>
</evidence>
<keyword evidence="3" id="KW-0479">Metal-binding</keyword>
<evidence type="ECO:0000256" key="4">
    <source>
        <dbReference type="ARBA" id="ARBA00022741"/>
    </source>
</evidence>
<dbReference type="Proteomes" id="UP000009376">
    <property type="component" value="Unassembled WGS sequence"/>
</dbReference>
<keyword evidence="6" id="KW-0862">Zinc</keyword>
<dbReference type="Pfam" id="PF00480">
    <property type="entry name" value="ROK"/>
    <property type="match status" value="1"/>
</dbReference>
<proteinExistence type="predicted"/>
<evidence type="ECO:0000256" key="2">
    <source>
        <dbReference type="ARBA" id="ARBA00022679"/>
    </source>
</evidence>
<sequence length="273" mass="30335">METGKLCIDIGGTKTLFAIINKSGILKSKKVDTPKSKEFFLEVIKKEIEEYLPISNGIINVSVAGRLNNNGNVIFCPNIPILGFNLMNFLHGFSKNVNIENDGNCFGLYHLHNGDFKGAKSGFAVVWGTGIGSSIIYQNNIYKGTGIATESGHIIADYKNGKDIEDLIGGRAIKRLYNMEGFEMHKLAESGNETAISNFRHIGKLFGYYLSSLCLVLDPQVIILGGSFANSWKFMKYDVNEVLREKLVRKKIKIKIAKGKFYVIRGAYFIDGK</sequence>
<keyword evidence="2" id="KW-0808">Transferase</keyword>
<comment type="catalytic activity">
    <reaction evidence="9">
        <text>N-acetyl-D-glucosamine + ATP = N-acetyl-D-glucosamine 6-phosphate + ADP + H(+)</text>
        <dbReference type="Rhea" id="RHEA:17417"/>
        <dbReference type="ChEBI" id="CHEBI:15378"/>
        <dbReference type="ChEBI" id="CHEBI:30616"/>
        <dbReference type="ChEBI" id="CHEBI:57513"/>
        <dbReference type="ChEBI" id="CHEBI:456216"/>
        <dbReference type="ChEBI" id="CHEBI:506227"/>
        <dbReference type="EC" id="2.7.1.59"/>
    </reaction>
</comment>
<dbReference type="EC" id="2.7.1.59" evidence="1"/>
<keyword evidence="5" id="KW-0418">Kinase</keyword>
<evidence type="ECO:0000256" key="1">
    <source>
        <dbReference type="ARBA" id="ARBA00012122"/>
    </source>
</evidence>
<dbReference type="AlphaFoldDB" id="D6GVC3"/>
<keyword evidence="8" id="KW-0119">Carbohydrate metabolism</keyword>
<accession>D6GVC3</accession>
<dbReference type="EMBL" id="GG745552">
    <property type="protein sequence ID" value="EFD92844.1"/>
    <property type="molecule type" value="Genomic_DNA"/>
</dbReference>
<dbReference type="GO" id="GO:0045127">
    <property type="term" value="F:N-acetylglucosamine kinase activity"/>
    <property type="evidence" value="ECO:0007669"/>
    <property type="project" value="UniProtKB-EC"/>
</dbReference>
<protein>
    <recommendedName>
        <fullName evidence="1">N-acetylglucosamine kinase</fullName>
        <ecNumber evidence="1">2.7.1.59</ecNumber>
    </recommendedName>
</protein>
<dbReference type="GO" id="GO:0046872">
    <property type="term" value="F:metal ion binding"/>
    <property type="evidence" value="ECO:0007669"/>
    <property type="project" value="UniProtKB-KW"/>
</dbReference>
<dbReference type="Gene3D" id="3.30.420.40">
    <property type="match status" value="2"/>
</dbReference>
<evidence type="ECO:0000256" key="7">
    <source>
        <dbReference type="ARBA" id="ARBA00022840"/>
    </source>
</evidence>
<dbReference type="SUPFAM" id="SSF53067">
    <property type="entry name" value="Actin-like ATPase domain"/>
    <property type="match status" value="1"/>
</dbReference>
<evidence type="ECO:0000256" key="5">
    <source>
        <dbReference type="ARBA" id="ARBA00022777"/>
    </source>
</evidence>
<gene>
    <name evidence="10" type="ORF">BJBARM5_0435</name>
</gene>
<evidence type="ECO:0000256" key="9">
    <source>
        <dbReference type="ARBA" id="ARBA00049065"/>
    </source>
</evidence>
<dbReference type="GO" id="GO:0005524">
    <property type="term" value="F:ATP binding"/>
    <property type="evidence" value="ECO:0007669"/>
    <property type="project" value="UniProtKB-KW"/>
</dbReference>
<evidence type="ECO:0000256" key="8">
    <source>
        <dbReference type="ARBA" id="ARBA00023277"/>
    </source>
</evidence>
<keyword evidence="4" id="KW-0547">Nucleotide-binding</keyword>
<evidence type="ECO:0000256" key="6">
    <source>
        <dbReference type="ARBA" id="ARBA00022833"/>
    </source>
</evidence>